<dbReference type="EMBL" id="RZUL01000001">
    <property type="protein sequence ID" value="RVT44059.1"/>
    <property type="molecule type" value="Genomic_DNA"/>
</dbReference>
<name>A0A437JDQ6_9SPHN</name>
<dbReference type="Proteomes" id="UP000282977">
    <property type="component" value="Unassembled WGS sequence"/>
</dbReference>
<comment type="caution">
    <text evidence="1">The sequence shown here is derived from an EMBL/GenBank/DDBJ whole genome shotgun (WGS) entry which is preliminary data.</text>
</comment>
<proteinExistence type="predicted"/>
<accession>A0A437JDQ6</accession>
<sequence length="63" mass="6977">MRSDECSVLALSPLLYHGDAENACPGCGRSQWLVGRLTAQCACCDTALPLAHGWRWTDQKTRR</sequence>
<dbReference type="AlphaFoldDB" id="A0A437JDQ6"/>
<dbReference type="OrthoDB" id="7595325at2"/>
<keyword evidence="2" id="KW-1185">Reference proteome</keyword>
<gene>
    <name evidence="1" type="ORF">ENE74_04995</name>
</gene>
<protein>
    <submittedName>
        <fullName evidence="1">Uncharacterized protein</fullName>
    </submittedName>
</protein>
<reference evidence="1 2" key="1">
    <citation type="submission" date="2019-01" db="EMBL/GenBank/DDBJ databases">
        <authorList>
            <person name="Chen W.-M."/>
        </authorList>
    </citation>
    <scope>NUCLEOTIDE SEQUENCE [LARGE SCALE GENOMIC DNA]</scope>
    <source>
        <strain evidence="1 2">TLA-22</strain>
    </source>
</reference>
<evidence type="ECO:0000313" key="2">
    <source>
        <dbReference type="Proteomes" id="UP000282977"/>
    </source>
</evidence>
<organism evidence="1 2">
    <name type="scientific">Sphingobium algorifonticola</name>
    <dbReference type="NCBI Taxonomy" id="2008318"/>
    <lineage>
        <taxon>Bacteria</taxon>
        <taxon>Pseudomonadati</taxon>
        <taxon>Pseudomonadota</taxon>
        <taxon>Alphaproteobacteria</taxon>
        <taxon>Sphingomonadales</taxon>
        <taxon>Sphingomonadaceae</taxon>
        <taxon>Sphingobium</taxon>
    </lineage>
</organism>
<evidence type="ECO:0000313" key="1">
    <source>
        <dbReference type="EMBL" id="RVT44059.1"/>
    </source>
</evidence>